<comment type="cofactor">
    <cofactor evidence="1">
        <name>Mg(2+)</name>
        <dbReference type="ChEBI" id="CHEBI:18420"/>
    </cofactor>
</comment>
<dbReference type="NCBIfam" id="TIGR00195">
    <property type="entry name" value="exoDNase_III"/>
    <property type="match status" value="1"/>
</dbReference>
<dbReference type="Pfam" id="PF03372">
    <property type="entry name" value="Exo_endo_phos"/>
    <property type="match status" value="1"/>
</dbReference>
<keyword evidence="5" id="KW-0460">Magnesium</keyword>
<dbReference type="InterPro" id="IPR036691">
    <property type="entry name" value="Endo/exonu/phosph_ase_sf"/>
</dbReference>
<dbReference type="PROSITE" id="PS00726">
    <property type="entry name" value="AP_NUCLEASE_F1_1"/>
    <property type="match status" value="1"/>
</dbReference>
<sequence length="262" mass="28734">MRLVTWNVNSLRARLPRVLEFLAEHAPDVLCLQETKTDPSAFPHDELAAAGYVAADHSGGRWAGVAVVARSELGVSDATSGLPGEPVEDEARWVEATVGGTLRVASVYVPNGRELASEWYAQKLDFFDAMAKRVGQLRDDADGTPLPLVVAGDMNVAPADLDVYDPAAFLDVTHTSEPERAALRAVVDAGLLDAYRVLHPDEVGYTWWDYRQGHFHRGLGMRIDLTLVSPELAQRLTRVGIERDYRKGSKPSDHVPLVAEWA</sequence>
<dbReference type="Gene3D" id="3.60.10.10">
    <property type="entry name" value="Endonuclease/exonuclease/phosphatase"/>
    <property type="match status" value="1"/>
</dbReference>
<dbReference type="Proteomes" id="UP001284601">
    <property type="component" value="Unassembled WGS sequence"/>
</dbReference>
<dbReference type="PANTHER" id="PTHR43250:SF2">
    <property type="entry name" value="EXODEOXYRIBONUCLEASE III"/>
    <property type="match status" value="1"/>
</dbReference>
<dbReference type="NCBIfam" id="TIGR00633">
    <property type="entry name" value="xth"/>
    <property type="match status" value="1"/>
</dbReference>
<keyword evidence="3" id="KW-0479">Metal-binding</keyword>
<comment type="similarity">
    <text evidence="2">Belongs to the DNA repair enzymes AP/ExoA family.</text>
</comment>
<reference evidence="7 8" key="2">
    <citation type="submission" date="2023-10" db="EMBL/GenBank/DDBJ databases">
        <authorList>
            <person name="Han X.F."/>
        </authorList>
    </citation>
    <scope>NUCLEOTIDE SEQUENCE [LARGE SCALE GENOMIC DNA]</scope>
    <source>
        <strain evidence="7 8">KCTC 39840</strain>
    </source>
</reference>
<protein>
    <submittedName>
        <fullName evidence="7">Exodeoxyribonuclease III</fullName>
    </submittedName>
</protein>
<dbReference type="SUPFAM" id="SSF56219">
    <property type="entry name" value="DNase I-like"/>
    <property type="match status" value="1"/>
</dbReference>
<evidence type="ECO:0000256" key="3">
    <source>
        <dbReference type="ARBA" id="ARBA00022723"/>
    </source>
</evidence>
<evidence type="ECO:0000313" key="8">
    <source>
        <dbReference type="Proteomes" id="UP001284601"/>
    </source>
</evidence>
<dbReference type="EMBL" id="JAWSTH010000018">
    <property type="protein sequence ID" value="MDW5594545.1"/>
    <property type="molecule type" value="Genomic_DNA"/>
</dbReference>
<evidence type="ECO:0000256" key="2">
    <source>
        <dbReference type="ARBA" id="ARBA00007092"/>
    </source>
</evidence>
<keyword evidence="8" id="KW-1185">Reference proteome</keyword>
<evidence type="ECO:0000313" key="7">
    <source>
        <dbReference type="EMBL" id="MDW5594545.1"/>
    </source>
</evidence>
<dbReference type="InterPro" id="IPR037493">
    <property type="entry name" value="ExoIII-like"/>
</dbReference>
<dbReference type="InterPro" id="IPR020847">
    <property type="entry name" value="AP_endonuclease_F1_BS"/>
</dbReference>
<evidence type="ECO:0000256" key="1">
    <source>
        <dbReference type="ARBA" id="ARBA00001946"/>
    </source>
</evidence>
<reference evidence="8" key="1">
    <citation type="submission" date="2023-07" db="EMBL/GenBank/DDBJ databases">
        <title>Conexibacter stalactiti sp. nov., isolated from stalactites in a lava cave and emended description of the genus Conexibacter.</title>
        <authorList>
            <person name="Lee S.D."/>
        </authorList>
    </citation>
    <scope>NUCLEOTIDE SEQUENCE [LARGE SCALE GENOMIC DNA]</scope>
    <source>
        <strain evidence="8">KCTC 39840</strain>
    </source>
</reference>
<name>A0ABU4HPQ8_9ACTN</name>
<dbReference type="InterPro" id="IPR005135">
    <property type="entry name" value="Endo/exonuclease/phosphatase"/>
</dbReference>
<dbReference type="RefSeq" id="WP_318596814.1">
    <property type="nucleotide sequence ID" value="NZ_JAWSTH010000018.1"/>
</dbReference>
<keyword evidence="4" id="KW-0378">Hydrolase</keyword>
<evidence type="ECO:0000256" key="4">
    <source>
        <dbReference type="ARBA" id="ARBA00022801"/>
    </source>
</evidence>
<dbReference type="PANTHER" id="PTHR43250">
    <property type="entry name" value="EXODEOXYRIBONUCLEASE III"/>
    <property type="match status" value="1"/>
</dbReference>
<comment type="caution">
    <text evidence="7">The sequence shown here is derived from an EMBL/GenBank/DDBJ whole genome shotgun (WGS) entry which is preliminary data.</text>
</comment>
<evidence type="ECO:0000256" key="5">
    <source>
        <dbReference type="ARBA" id="ARBA00022842"/>
    </source>
</evidence>
<feature type="domain" description="Endonuclease/exonuclease/phosphatase" evidence="6">
    <location>
        <begin position="4"/>
        <end position="254"/>
    </location>
</feature>
<accession>A0ABU4HPQ8</accession>
<evidence type="ECO:0000259" key="6">
    <source>
        <dbReference type="Pfam" id="PF03372"/>
    </source>
</evidence>
<organism evidence="7 8">
    <name type="scientific">Conexibacter stalactiti</name>
    <dbReference type="NCBI Taxonomy" id="1940611"/>
    <lineage>
        <taxon>Bacteria</taxon>
        <taxon>Bacillati</taxon>
        <taxon>Actinomycetota</taxon>
        <taxon>Thermoleophilia</taxon>
        <taxon>Solirubrobacterales</taxon>
        <taxon>Conexibacteraceae</taxon>
        <taxon>Conexibacter</taxon>
    </lineage>
</organism>
<dbReference type="InterPro" id="IPR004808">
    <property type="entry name" value="AP_endonuc_1"/>
</dbReference>
<dbReference type="CDD" id="cd09086">
    <property type="entry name" value="ExoIII-like_AP-endo"/>
    <property type="match status" value="1"/>
</dbReference>
<proteinExistence type="inferred from homology"/>
<gene>
    <name evidence="7" type="ORF">R7226_09370</name>
</gene>
<dbReference type="PROSITE" id="PS51435">
    <property type="entry name" value="AP_NUCLEASE_F1_4"/>
    <property type="match status" value="1"/>
</dbReference>